<dbReference type="AlphaFoldDB" id="A0A368PKW6"/>
<protein>
    <submittedName>
        <fullName evidence="2">Uncharacterized protein</fullName>
    </submittedName>
</protein>
<organism evidence="2">
    <name type="scientific">Setaria italica</name>
    <name type="common">Foxtail millet</name>
    <name type="synonym">Panicum italicum</name>
    <dbReference type="NCBI Taxonomy" id="4555"/>
    <lineage>
        <taxon>Eukaryota</taxon>
        <taxon>Viridiplantae</taxon>
        <taxon>Streptophyta</taxon>
        <taxon>Embryophyta</taxon>
        <taxon>Tracheophyta</taxon>
        <taxon>Spermatophyta</taxon>
        <taxon>Magnoliopsida</taxon>
        <taxon>Liliopsida</taxon>
        <taxon>Poales</taxon>
        <taxon>Poaceae</taxon>
        <taxon>PACMAD clade</taxon>
        <taxon>Panicoideae</taxon>
        <taxon>Panicodae</taxon>
        <taxon>Paniceae</taxon>
        <taxon>Cenchrinae</taxon>
        <taxon>Setaria</taxon>
    </lineage>
</organism>
<evidence type="ECO:0000256" key="1">
    <source>
        <dbReference type="SAM" id="MobiDB-lite"/>
    </source>
</evidence>
<sequence length="178" mass="20116">MLEKRGRAPPPVRLPSPSAAGQFEPVRADSSFSTRGPPPLKRGFHCVSRHPRSSPSPPQARLRRLCCPQPLRPKLVRLEVPQVHGWILHGSGEGLSGSSRSPHRAACRLKQWIDPAADAHADRQSWRSRIFQCITGWHANDQLTLDINFDYHFTRMNASLMPPELWFYLSSPLLSSRM</sequence>
<gene>
    <name evidence="2" type="ORF">SETIT_1G148600v2</name>
</gene>
<reference evidence="2" key="2">
    <citation type="submission" date="2015-07" db="EMBL/GenBank/DDBJ databases">
        <authorList>
            <person name="Noorani M."/>
        </authorList>
    </citation>
    <scope>NUCLEOTIDE SEQUENCE</scope>
    <source>
        <strain evidence="2">Yugu1</strain>
    </source>
</reference>
<feature type="compositionally biased region" description="Basic residues" evidence="1">
    <location>
        <begin position="42"/>
        <end position="52"/>
    </location>
</feature>
<name>A0A368PKW6_SETIT</name>
<dbReference type="EMBL" id="CM003528">
    <property type="protein sequence ID" value="RCV06253.1"/>
    <property type="molecule type" value="Genomic_DNA"/>
</dbReference>
<proteinExistence type="predicted"/>
<reference evidence="2" key="1">
    <citation type="journal article" date="2012" name="Nat. Biotechnol.">
        <title>Reference genome sequence of the model plant Setaria.</title>
        <authorList>
            <person name="Bennetzen J.L."/>
            <person name="Schmutz J."/>
            <person name="Wang H."/>
            <person name="Percifield R."/>
            <person name="Hawkins J."/>
            <person name="Pontaroli A.C."/>
            <person name="Estep M."/>
            <person name="Feng L."/>
            <person name="Vaughn J.N."/>
            <person name="Grimwood J."/>
            <person name="Jenkins J."/>
            <person name="Barry K."/>
            <person name="Lindquist E."/>
            <person name="Hellsten U."/>
            <person name="Deshpande S."/>
            <person name="Wang X."/>
            <person name="Wu X."/>
            <person name="Mitros T."/>
            <person name="Triplett J."/>
            <person name="Yang X."/>
            <person name="Ye C.Y."/>
            <person name="Mauro-Herrera M."/>
            <person name="Wang L."/>
            <person name="Li P."/>
            <person name="Sharma M."/>
            <person name="Sharma R."/>
            <person name="Ronald P.C."/>
            <person name="Panaud O."/>
            <person name="Kellogg E.A."/>
            <person name="Brutnell T.P."/>
            <person name="Doust A.N."/>
            <person name="Tuskan G.A."/>
            <person name="Rokhsar D."/>
            <person name="Devos K.M."/>
        </authorList>
    </citation>
    <scope>NUCLEOTIDE SEQUENCE [LARGE SCALE GENOMIC DNA]</scope>
    <source>
        <strain evidence="2">Yugu1</strain>
    </source>
</reference>
<feature type="region of interest" description="Disordered" evidence="1">
    <location>
        <begin position="1"/>
        <end position="61"/>
    </location>
</feature>
<evidence type="ECO:0000313" key="2">
    <source>
        <dbReference type="EMBL" id="RCV06253.1"/>
    </source>
</evidence>
<accession>A0A368PKW6</accession>